<evidence type="ECO:0000313" key="2">
    <source>
        <dbReference type="Proteomes" id="UP000275777"/>
    </source>
</evidence>
<organism evidence="1 2">
    <name type="scientific">Chromobacterium violaceum</name>
    <dbReference type="NCBI Taxonomy" id="536"/>
    <lineage>
        <taxon>Bacteria</taxon>
        <taxon>Pseudomonadati</taxon>
        <taxon>Pseudomonadota</taxon>
        <taxon>Betaproteobacteria</taxon>
        <taxon>Neisseriales</taxon>
        <taxon>Chromobacteriaceae</taxon>
        <taxon>Chromobacterium</taxon>
    </lineage>
</organism>
<reference evidence="1 2" key="1">
    <citation type="submission" date="2018-12" db="EMBL/GenBank/DDBJ databases">
        <authorList>
            <consortium name="Pathogen Informatics"/>
        </authorList>
    </citation>
    <scope>NUCLEOTIDE SEQUENCE [LARGE SCALE GENOMIC DNA]</scope>
    <source>
        <strain evidence="1 2">NCTC9695</strain>
    </source>
</reference>
<sequence length="72" mass="7393">MLSTLDALEQDMGAAGIHSPALIVIGPTVALASCSPSALERSEAPLQGKGGMRASLEARSAEGWERIKMAAD</sequence>
<dbReference type="AlphaFoldDB" id="A0A3S4JVL7"/>
<gene>
    <name evidence="1" type="ORF">NCTC9695_02208</name>
</gene>
<protein>
    <submittedName>
        <fullName evidence="1">Uncharacterized protein</fullName>
    </submittedName>
</protein>
<dbReference type="EMBL" id="LR134182">
    <property type="protein sequence ID" value="VEB41769.1"/>
    <property type="molecule type" value="Genomic_DNA"/>
</dbReference>
<proteinExistence type="predicted"/>
<name>A0A3S4JVL7_CHRVL</name>
<evidence type="ECO:0000313" key="1">
    <source>
        <dbReference type="EMBL" id="VEB41769.1"/>
    </source>
</evidence>
<accession>A0A3S4JVL7</accession>
<dbReference type="Proteomes" id="UP000275777">
    <property type="component" value="Chromosome"/>
</dbReference>